<keyword evidence="3" id="KW-1185">Reference proteome</keyword>
<dbReference type="STRING" id="1209989.TepRe1_1314"/>
<accession>F4LUD0</accession>
<dbReference type="RefSeq" id="WP_013778383.1">
    <property type="nucleotide sequence ID" value="NC_015519.1"/>
</dbReference>
<dbReference type="PATRIC" id="fig|1209989.3.peg.1603"/>
<reference evidence="3" key="1">
    <citation type="journal article" date="2013" name="Genome Announc.">
        <title>First genome sequence of a syntrophic acetate-oxidizing bacterium, Tepidanaerobacter acetatoxydans strain Re1.</title>
        <authorList>
            <person name="Manzoor S."/>
            <person name="Bongcam-Rudloff E."/>
            <person name="Schnurer A."/>
            <person name="Muller B."/>
        </authorList>
    </citation>
    <scope>NUCLEOTIDE SEQUENCE [LARGE SCALE GENOMIC DNA]</scope>
    <source>
        <strain evidence="3">Re1</strain>
    </source>
</reference>
<evidence type="ECO:0000313" key="3">
    <source>
        <dbReference type="Proteomes" id="UP000010802"/>
    </source>
</evidence>
<dbReference type="HOGENOM" id="CLU_2902760_0_0_9"/>
<sequence length="62" mass="7433">MDESIQNLNSKVEKLESKIASLCLGRRILMDLLIEQENIKNYEIQKLKLEIKRLNRIIKKRH</sequence>
<accession>L0RYU3</accession>
<dbReference type="KEGG" id="tep:TepRe1_1314"/>
<keyword evidence="1" id="KW-0175">Coiled coil</keyword>
<organism evidence="2 3">
    <name type="scientific">Tepidanaerobacter acetatoxydans (strain DSM 21804 / JCM 16047 / Re1)</name>
    <dbReference type="NCBI Taxonomy" id="1209989"/>
    <lineage>
        <taxon>Bacteria</taxon>
        <taxon>Bacillati</taxon>
        <taxon>Bacillota</taxon>
        <taxon>Clostridia</taxon>
        <taxon>Thermosediminibacterales</taxon>
        <taxon>Tepidanaerobacteraceae</taxon>
        <taxon>Tepidanaerobacter</taxon>
    </lineage>
</organism>
<proteinExistence type="predicted"/>
<dbReference type="KEGG" id="tae:TepiRe1_1426"/>
<name>F4LUD0_TEPAE</name>
<protein>
    <submittedName>
        <fullName evidence="2">Uncharacterized protein</fullName>
    </submittedName>
</protein>
<gene>
    <name evidence="2" type="ordered locus">TEPIRE1_1426</name>
</gene>
<evidence type="ECO:0000313" key="2">
    <source>
        <dbReference type="EMBL" id="CCP26165.1"/>
    </source>
</evidence>
<feature type="coiled-coil region" evidence="1">
    <location>
        <begin position="5"/>
        <end position="52"/>
    </location>
</feature>
<dbReference type="Proteomes" id="UP000010802">
    <property type="component" value="Chromosome"/>
</dbReference>
<evidence type="ECO:0000256" key="1">
    <source>
        <dbReference type="SAM" id="Coils"/>
    </source>
</evidence>
<dbReference type="EMBL" id="HF563609">
    <property type="protein sequence ID" value="CCP26165.1"/>
    <property type="molecule type" value="Genomic_DNA"/>
</dbReference>
<dbReference type="AlphaFoldDB" id="F4LUD0"/>